<comment type="similarity">
    <text evidence="3 11">Belongs to the peptidase S33 family.</text>
</comment>
<evidence type="ECO:0000256" key="9">
    <source>
        <dbReference type="ARBA" id="ARBA00022801"/>
    </source>
</evidence>
<evidence type="ECO:0000313" key="13">
    <source>
        <dbReference type="EMBL" id="MFC3138881.1"/>
    </source>
</evidence>
<evidence type="ECO:0000256" key="10">
    <source>
        <dbReference type="ARBA" id="ARBA00029605"/>
    </source>
</evidence>
<evidence type="ECO:0000256" key="1">
    <source>
        <dbReference type="ARBA" id="ARBA00001585"/>
    </source>
</evidence>
<dbReference type="InterPro" id="IPR029058">
    <property type="entry name" value="AB_hydrolase_fold"/>
</dbReference>
<keyword evidence="6 11" id="KW-0031">Aminopeptidase</keyword>
<dbReference type="Proteomes" id="UP001595621">
    <property type="component" value="Unassembled WGS sequence"/>
</dbReference>
<feature type="domain" description="AB hydrolase-1" evidence="12">
    <location>
        <begin position="30"/>
        <end position="265"/>
    </location>
</feature>
<dbReference type="PRINTS" id="PR00793">
    <property type="entry name" value="PROAMNOPTASE"/>
</dbReference>
<dbReference type="EMBL" id="JBHRTD010000015">
    <property type="protein sequence ID" value="MFC3138881.1"/>
    <property type="molecule type" value="Genomic_DNA"/>
</dbReference>
<dbReference type="Pfam" id="PF00561">
    <property type="entry name" value="Abhydrolase_1"/>
    <property type="match status" value="1"/>
</dbReference>
<organism evidence="13 14">
    <name type="scientific">Shewanella submarina</name>
    <dbReference type="NCBI Taxonomy" id="2016376"/>
    <lineage>
        <taxon>Bacteria</taxon>
        <taxon>Pseudomonadati</taxon>
        <taxon>Pseudomonadota</taxon>
        <taxon>Gammaproteobacteria</taxon>
        <taxon>Alteromonadales</taxon>
        <taxon>Shewanellaceae</taxon>
        <taxon>Shewanella</taxon>
    </lineage>
</organism>
<evidence type="ECO:0000256" key="11">
    <source>
        <dbReference type="PIRNR" id="PIRNR006431"/>
    </source>
</evidence>
<evidence type="ECO:0000256" key="4">
    <source>
        <dbReference type="ARBA" id="ARBA00012568"/>
    </source>
</evidence>
<dbReference type="PANTHER" id="PTHR43722">
    <property type="entry name" value="PROLINE IMINOPEPTIDASE"/>
    <property type="match status" value="1"/>
</dbReference>
<evidence type="ECO:0000256" key="3">
    <source>
        <dbReference type="ARBA" id="ARBA00010088"/>
    </source>
</evidence>
<dbReference type="InterPro" id="IPR000073">
    <property type="entry name" value="AB_hydrolase_1"/>
</dbReference>
<dbReference type="SUPFAM" id="SSF53474">
    <property type="entry name" value="alpha/beta-Hydrolases"/>
    <property type="match status" value="1"/>
</dbReference>
<sequence>MQNKPFSKEWLSVSDGHSLHLARYGHPEGKPVLCLHGGPGTGCLPGDLALWGEQKWQVIMMDQRGAGLSRPWASIDHNDFSHLLQDIEAVRHHCGFDTWHLAGGSFGATLGLLYAALYPERVTKGLFWGLFIPSAAGVNWLYGESGAALLFPDAYHRFSNRLQPRLRELLVNFAAELQSADESIRDAALQRWVGWESELAMPGSRVHWESTGRAQAMAAIQLHYAMNDYFDGAERWQQMLAELRVPCWILQGENDWVCPTTMLRRALEPGPDCLSLEVVPAAHHSLADPRMFRAVHRAVATLYQE</sequence>
<dbReference type="InterPro" id="IPR005944">
    <property type="entry name" value="Pro_iminopeptidase"/>
</dbReference>
<evidence type="ECO:0000256" key="7">
    <source>
        <dbReference type="ARBA" id="ARBA00022490"/>
    </source>
</evidence>
<evidence type="ECO:0000256" key="5">
    <source>
        <dbReference type="ARBA" id="ARBA00021843"/>
    </source>
</evidence>
<evidence type="ECO:0000256" key="2">
    <source>
        <dbReference type="ARBA" id="ARBA00004496"/>
    </source>
</evidence>
<evidence type="ECO:0000256" key="6">
    <source>
        <dbReference type="ARBA" id="ARBA00022438"/>
    </source>
</evidence>
<keyword evidence="7 11" id="KW-0963">Cytoplasm</keyword>
<dbReference type="EC" id="3.4.11.5" evidence="4 11"/>
<proteinExistence type="inferred from homology"/>
<dbReference type="GO" id="GO:0016787">
    <property type="term" value="F:hydrolase activity"/>
    <property type="evidence" value="ECO:0007669"/>
    <property type="project" value="UniProtKB-KW"/>
</dbReference>
<dbReference type="InterPro" id="IPR002410">
    <property type="entry name" value="Peptidase_S33"/>
</dbReference>
<comment type="subcellular location">
    <subcellularLocation>
        <location evidence="2 11">Cytoplasm</location>
    </subcellularLocation>
</comment>
<name>A0ABV7GHC6_9GAMM</name>
<dbReference type="Gene3D" id="3.40.50.1820">
    <property type="entry name" value="alpha/beta hydrolase"/>
    <property type="match status" value="1"/>
</dbReference>
<comment type="caution">
    <text evidence="13">The sequence shown here is derived from an EMBL/GenBank/DDBJ whole genome shotgun (WGS) entry which is preliminary data.</text>
</comment>
<keyword evidence="9 11" id="KW-0378">Hydrolase</keyword>
<evidence type="ECO:0000256" key="8">
    <source>
        <dbReference type="ARBA" id="ARBA00022670"/>
    </source>
</evidence>
<dbReference type="RefSeq" id="WP_248936999.1">
    <property type="nucleotide sequence ID" value="NZ_JAKILF010000006.1"/>
</dbReference>
<keyword evidence="8 11" id="KW-0645">Protease</keyword>
<reference evidence="14" key="1">
    <citation type="journal article" date="2019" name="Int. J. Syst. Evol. Microbiol.">
        <title>The Global Catalogue of Microorganisms (GCM) 10K type strain sequencing project: providing services to taxonomists for standard genome sequencing and annotation.</title>
        <authorList>
            <consortium name="The Broad Institute Genomics Platform"/>
            <consortium name="The Broad Institute Genome Sequencing Center for Infectious Disease"/>
            <person name="Wu L."/>
            <person name="Ma J."/>
        </authorList>
    </citation>
    <scope>NUCLEOTIDE SEQUENCE [LARGE SCALE GENOMIC DNA]</scope>
    <source>
        <strain evidence="14">KCTC 52277</strain>
    </source>
</reference>
<dbReference type="PIRSF" id="PIRSF006431">
    <property type="entry name" value="Pept_S33"/>
    <property type="match status" value="1"/>
</dbReference>
<protein>
    <recommendedName>
        <fullName evidence="5 11">Proline iminopeptidase</fullName>
        <shortName evidence="11">PIP</shortName>
        <ecNumber evidence="4 11">3.4.11.5</ecNumber>
    </recommendedName>
    <alternativeName>
        <fullName evidence="10 11">Prolyl aminopeptidase</fullName>
    </alternativeName>
</protein>
<evidence type="ECO:0000313" key="14">
    <source>
        <dbReference type="Proteomes" id="UP001595621"/>
    </source>
</evidence>
<gene>
    <name evidence="13" type="ORF">ACFOE0_11910</name>
</gene>
<accession>A0ABV7GHC6</accession>
<evidence type="ECO:0000259" key="12">
    <source>
        <dbReference type="Pfam" id="PF00561"/>
    </source>
</evidence>
<keyword evidence="14" id="KW-1185">Reference proteome</keyword>
<comment type="catalytic activity">
    <reaction evidence="1 11">
        <text>Release of N-terminal proline from a peptide.</text>
        <dbReference type="EC" id="3.4.11.5"/>
    </reaction>
</comment>
<dbReference type="PANTHER" id="PTHR43722:SF1">
    <property type="entry name" value="PROLINE IMINOPEPTIDASE"/>
    <property type="match status" value="1"/>
</dbReference>